<dbReference type="SUPFAM" id="SSF51695">
    <property type="entry name" value="PLC-like phosphodiesterases"/>
    <property type="match status" value="1"/>
</dbReference>
<dbReference type="GO" id="GO:0008081">
    <property type="term" value="F:phosphoric diester hydrolase activity"/>
    <property type="evidence" value="ECO:0007669"/>
    <property type="project" value="InterPro"/>
</dbReference>
<dbReference type="PANTHER" id="PTHR13593">
    <property type="match status" value="1"/>
</dbReference>
<comment type="caution">
    <text evidence="3">The sequence shown here is derived from an EMBL/GenBank/DDBJ whole genome shotgun (WGS) entry which is preliminary data.</text>
</comment>
<keyword evidence="4" id="KW-1185">Reference proteome</keyword>
<evidence type="ECO:0000256" key="1">
    <source>
        <dbReference type="SAM" id="SignalP"/>
    </source>
</evidence>
<dbReference type="PANTHER" id="PTHR13593:SF113">
    <property type="entry name" value="SI:DKEY-266F7.9"/>
    <property type="match status" value="1"/>
</dbReference>
<feature type="chain" id="PRO_5043395211" description="Phosphatidylinositol-specific phospholipase C X domain-containing protein" evidence="1">
    <location>
        <begin position="21"/>
        <end position="333"/>
    </location>
</feature>
<name>A0AAV7I8K9_COTGL</name>
<keyword evidence="1" id="KW-0732">Signal</keyword>
<sequence>MLKLLISLIIIVLFIQSVMPAKKSTNENCPIYSYKPFNDRSNILSSISNNTIISELSLIGTHESMSYITSDLKIRTQDISVTQQLMYGVRFLDLSVRYSKSKILEIYSRSVDLNFTLNNVLQTAAVFLQNNQQEFVIINLKYDGNVYSDDVYDEIFNNYLGDNDAESCQSFKNLNSCVIKNWKLQSTVESVRGKILLSTTDSLFSRCMFYINNECLLSNHVSPNFFGDGFDYYPIVNYKWMKYVVISTKDDYNNYECYVYDLSIYDNYSLFSQGFAKNGGYYSYSGQCIEPINYRLYNRYSNHRNASLTVILVDYVIPEIIDKVDNFNKNKLT</sequence>
<evidence type="ECO:0000313" key="3">
    <source>
        <dbReference type="EMBL" id="KAH0548428.1"/>
    </source>
</evidence>
<dbReference type="EMBL" id="JAHXZJ010001868">
    <property type="protein sequence ID" value="KAH0548428.1"/>
    <property type="molecule type" value="Genomic_DNA"/>
</dbReference>
<dbReference type="Gene3D" id="3.20.20.190">
    <property type="entry name" value="Phosphatidylinositol (PI) phosphodiesterase"/>
    <property type="match status" value="1"/>
</dbReference>
<dbReference type="PROSITE" id="PS50007">
    <property type="entry name" value="PIPLC_X_DOMAIN"/>
    <property type="match status" value="1"/>
</dbReference>
<proteinExistence type="predicted"/>
<dbReference type="GO" id="GO:0006629">
    <property type="term" value="P:lipid metabolic process"/>
    <property type="evidence" value="ECO:0007669"/>
    <property type="project" value="InterPro"/>
</dbReference>
<evidence type="ECO:0000259" key="2">
    <source>
        <dbReference type="SMART" id="SM00148"/>
    </source>
</evidence>
<dbReference type="InterPro" id="IPR017946">
    <property type="entry name" value="PLC-like_Pdiesterase_TIM-brl"/>
</dbReference>
<accession>A0AAV7I8K9</accession>
<reference evidence="3 4" key="1">
    <citation type="journal article" date="2021" name="J. Hered.">
        <title>A chromosome-level genome assembly of the parasitoid wasp, Cotesia glomerata (Hymenoptera: Braconidae).</title>
        <authorList>
            <person name="Pinto B.J."/>
            <person name="Weis J.J."/>
            <person name="Gamble T."/>
            <person name="Ode P.J."/>
            <person name="Paul R."/>
            <person name="Zaspel J.M."/>
        </authorList>
    </citation>
    <scope>NUCLEOTIDE SEQUENCE [LARGE SCALE GENOMIC DNA]</scope>
    <source>
        <strain evidence="3">CgM1</strain>
    </source>
</reference>
<gene>
    <name evidence="3" type="ORF">KQX54_001331</name>
</gene>
<dbReference type="SMART" id="SM00148">
    <property type="entry name" value="PLCXc"/>
    <property type="match status" value="1"/>
</dbReference>
<dbReference type="InterPro" id="IPR051057">
    <property type="entry name" value="PI-PLC_domain"/>
</dbReference>
<dbReference type="AlphaFoldDB" id="A0AAV7I8K9"/>
<dbReference type="Pfam" id="PF00388">
    <property type="entry name" value="PI-PLC-X"/>
    <property type="match status" value="1"/>
</dbReference>
<evidence type="ECO:0000313" key="4">
    <source>
        <dbReference type="Proteomes" id="UP000826195"/>
    </source>
</evidence>
<dbReference type="InterPro" id="IPR000909">
    <property type="entry name" value="PLipase_C_PInositol-sp_X_dom"/>
</dbReference>
<protein>
    <recommendedName>
        <fullName evidence="2">Phosphatidylinositol-specific phospholipase C X domain-containing protein</fullName>
    </recommendedName>
</protein>
<organism evidence="3 4">
    <name type="scientific">Cotesia glomerata</name>
    <name type="common">Lepidopteran parasitic wasp</name>
    <name type="synonym">Apanteles glomeratus</name>
    <dbReference type="NCBI Taxonomy" id="32391"/>
    <lineage>
        <taxon>Eukaryota</taxon>
        <taxon>Metazoa</taxon>
        <taxon>Ecdysozoa</taxon>
        <taxon>Arthropoda</taxon>
        <taxon>Hexapoda</taxon>
        <taxon>Insecta</taxon>
        <taxon>Pterygota</taxon>
        <taxon>Neoptera</taxon>
        <taxon>Endopterygota</taxon>
        <taxon>Hymenoptera</taxon>
        <taxon>Apocrita</taxon>
        <taxon>Ichneumonoidea</taxon>
        <taxon>Braconidae</taxon>
        <taxon>Microgastrinae</taxon>
        <taxon>Cotesia</taxon>
    </lineage>
</organism>
<feature type="domain" description="Phosphatidylinositol-specific phospholipase C X" evidence="2">
    <location>
        <begin position="53"/>
        <end position="200"/>
    </location>
</feature>
<dbReference type="Proteomes" id="UP000826195">
    <property type="component" value="Unassembled WGS sequence"/>
</dbReference>
<feature type="signal peptide" evidence="1">
    <location>
        <begin position="1"/>
        <end position="20"/>
    </location>
</feature>